<proteinExistence type="inferred from homology"/>
<dbReference type="PANTHER" id="PTHR15892">
    <property type="entry name" value="MITOCHONDRIAL RIBOSOMAL PROTEIN L30"/>
    <property type="match status" value="1"/>
</dbReference>
<name>A0A7C5SXW0_9AQUI</name>
<dbReference type="InterPro" id="IPR036919">
    <property type="entry name" value="Ribo_uL30_ferredoxin-like_sf"/>
</dbReference>
<evidence type="ECO:0000256" key="2">
    <source>
        <dbReference type="ARBA" id="ARBA00011838"/>
    </source>
</evidence>
<dbReference type="Pfam" id="PF00327">
    <property type="entry name" value="Ribosomal_L30"/>
    <property type="match status" value="1"/>
</dbReference>
<dbReference type="GO" id="GO:0003735">
    <property type="term" value="F:structural constituent of ribosome"/>
    <property type="evidence" value="ECO:0007669"/>
    <property type="project" value="InterPro"/>
</dbReference>
<feature type="domain" description="Large ribosomal subunit protein uL30-like ferredoxin-like fold" evidence="6">
    <location>
        <begin position="4"/>
        <end position="54"/>
    </location>
</feature>
<dbReference type="AlphaFoldDB" id="A0A7C5SXW0"/>
<reference evidence="7" key="1">
    <citation type="journal article" date="2020" name="mSystems">
        <title>Genome- and Community-Level Interaction Insights into Carbon Utilization and Element Cycling Functions of Hydrothermarchaeota in Hydrothermal Sediment.</title>
        <authorList>
            <person name="Zhou Z."/>
            <person name="Liu Y."/>
            <person name="Xu W."/>
            <person name="Pan J."/>
            <person name="Luo Z.H."/>
            <person name="Li M."/>
        </authorList>
    </citation>
    <scope>NUCLEOTIDE SEQUENCE [LARGE SCALE GENOMIC DNA]</scope>
    <source>
        <strain evidence="7">SpSt-114</strain>
    </source>
</reference>
<comment type="subunit">
    <text evidence="2 5">Part of the 50S ribosomal subunit.</text>
</comment>
<dbReference type="PANTHER" id="PTHR15892:SF2">
    <property type="entry name" value="LARGE RIBOSOMAL SUBUNIT PROTEIN UL30M"/>
    <property type="match status" value="1"/>
</dbReference>
<gene>
    <name evidence="5" type="primary">rpmD</name>
    <name evidence="7" type="ORF">ENN04_03610</name>
</gene>
<evidence type="ECO:0000256" key="5">
    <source>
        <dbReference type="HAMAP-Rule" id="MF_01371"/>
    </source>
</evidence>
<dbReference type="Gene3D" id="3.30.1390.20">
    <property type="entry name" value="Ribosomal protein L30, ferredoxin-like fold domain"/>
    <property type="match status" value="1"/>
</dbReference>
<dbReference type="HAMAP" id="MF_01371_B">
    <property type="entry name" value="Ribosomal_uL30_B"/>
    <property type="match status" value="1"/>
</dbReference>
<dbReference type="GO" id="GO:0006412">
    <property type="term" value="P:translation"/>
    <property type="evidence" value="ECO:0007669"/>
    <property type="project" value="UniProtKB-UniRule"/>
</dbReference>
<evidence type="ECO:0000256" key="4">
    <source>
        <dbReference type="ARBA" id="ARBA00023274"/>
    </source>
</evidence>
<dbReference type="InterPro" id="IPR005996">
    <property type="entry name" value="Ribosomal_uL30_bac-type"/>
</dbReference>
<accession>A0A7C5SXW0</accession>
<evidence type="ECO:0000256" key="1">
    <source>
        <dbReference type="ARBA" id="ARBA00007594"/>
    </source>
</evidence>
<dbReference type="PIRSF" id="PIRSF002211">
    <property type="entry name" value="Ribosomal_L30_bac-type"/>
    <property type="match status" value="1"/>
</dbReference>
<sequence length="64" mass="7176">MGKLRVRLVRGLAGKPEKHIKAVKSLGLRKVGDERVLEDNPMVRGNIKVAHYLVEVEEVKDETA</sequence>
<organism evidence="7">
    <name type="scientific">Thermocrinis ruber</name>
    <dbReference type="NCBI Taxonomy" id="75906"/>
    <lineage>
        <taxon>Bacteria</taxon>
        <taxon>Pseudomonadati</taxon>
        <taxon>Aquificota</taxon>
        <taxon>Aquificia</taxon>
        <taxon>Aquificales</taxon>
        <taxon>Aquificaceae</taxon>
        <taxon>Thermocrinis</taxon>
    </lineage>
</organism>
<dbReference type="InterPro" id="IPR016082">
    <property type="entry name" value="Ribosomal_uL30_ferredoxin-like"/>
</dbReference>
<dbReference type="NCBIfam" id="TIGR01308">
    <property type="entry name" value="rpmD_bact"/>
    <property type="match status" value="1"/>
</dbReference>
<keyword evidence="3 5" id="KW-0689">Ribosomal protein</keyword>
<dbReference type="SUPFAM" id="SSF55129">
    <property type="entry name" value="Ribosomal protein L30p/L7e"/>
    <property type="match status" value="1"/>
</dbReference>
<dbReference type="CDD" id="cd01658">
    <property type="entry name" value="Ribosomal_L30"/>
    <property type="match status" value="1"/>
</dbReference>
<protein>
    <recommendedName>
        <fullName evidence="5">Large ribosomal subunit protein uL30</fullName>
    </recommendedName>
</protein>
<evidence type="ECO:0000256" key="3">
    <source>
        <dbReference type="ARBA" id="ARBA00022980"/>
    </source>
</evidence>
<evidence type="ECO:0000313" key="7">
    <source>
        <dbReference type="EMBL" id="HHO73705.1"/>
    </source>
</evidence>
<comment type="caution">
    <text evidence="7">The sequence shown here is derived from an EMBL/GenBank/DDBJ whole genome shotgun (WGS) entry which is preliminary data.</text>
</comment>
<dbReference type="GO" id="GO:0022625">
    <property type="term" value="C:cytosolic large ribosomal subunit"/>
    <property type="evidence" value="ECO:0007669"/>
    <property type="project" value="TreeGrafter"/>
</dbReference>
<comment type="similarity">
    <text evidence="1 5">Belongs to the universal ribosomal protein uL30 family.</text>
</comment>
<dbReference type="EMBL" id="DSAC01000043">
    <property type="protein sequence ID" value="HHO73705.1"/>
    <property type="molecule type" value="Genomic_DNA"/>
</dbReference>
<keyword evidence="4 5" id="KW-0687">Ribonucleoprotein</keyword>
<evidence type="ECO:0000259" key="6">
    <source>
        <dbReference type="Pfam" id="PF00327"/>
    </source>
</evidence>